<dbReference type="AlphaFoldDB" id="A0A391P7D6"/>
<name>A0A391P7D6_9FIRM</name>
<accession>A0A391P7D6</accession>
<keyword evidence="1" id="KW-1133">Transmembrane helix</keyword>
<reference evidence="4" key="1">
    <citation type="submission" date="2018-09" db="EMBL/GenBank/DDBJ databases">
        <title>Draft Genome Sequence of Mediterraneibacter sp. KCTC 15684.</title>
        <authorList>
            <person name="Kim J.S."/>
            <person name="Han K.I."/>
            <person name="Suh M.K."/>
            <person name="Lee K.C."/>
            <person name="Eom M.K."/>
            <person name="Lee J.H."/>
            <person name="Park S.H."/>
            <person name="Kang S.W."/>
            <person name="Park J.E."/>
            <person name="Oh B.S."/>
            <person name="Yu S.Y."/>
            <person name="Choi S.H."/>
            <person name="Lee D.H."/>
            <person name="Yoon H."/>
            <person name="Kim B."/>
            <person name="Yang S.J."/>
            <person name="Lee J.S."/>
        </authorList>
    </citation>
    <scope>NUCLEOTIDE SEQUENCE [LARGE SCALE GENOMIC DNA]</scope>
    <source>
        <strain evidence="4">KCTC 15684</strain>
    </source>
</reference>
<keyword evidence="1" id="KW-0812">Transmembrane</keyword>
<evidence type="ECO:0000256" key="1">
    <source>
        <dbReference type="SAM" id="Phobius"/>
    </source>
</evidence>
<sequence length="491" mass="55721">MRLDDLRKEMPETPDFIHKMIQEEVEHQMQEQKMIPIQSKNRHRWKAGQVAAAAIACVIATSTVAYAGNKLYHMYLEKQGTYSVTTTVQSGENDSAVQLPDQVHQIAIEANYIPEGMEWNDEAKVKLSYATTPWQGGISMDYVLLDEKNLKAAQVDKHVVESEEKMFGKYEGVYLRYQDLQKDQSFNQRIYLLCPEEYRVIILYIGDDVAKDEAVKFAENLTVTEKEEMIAVKDLYTWSEYVAPAPAETEQSDDEYVTEVADSKLPIYKVGESMKLDAFAEDADGNPVKNKRIMAKVDQVQIEDDLSLLEGKEIPKEWQQAVGNDGKLVKNHLSYIESGDGVENLDQVVKEEDVRQRLVYVTVTYKNTSDTELDNILYIGSLMLMNHKNGTYQVYEIEDQKGDGYDKVIGDSVAWNGNMTWFSQKDENGKNYIPSLKPGESTQVVMAWIMDEPDLENMYLNLDSSGGSYFIGTDELKTGVIAIGEAASEER</sequence>
<dbReference type="Pfam" id="PF14285">
    <property type="entry name" value="DUF4367"/>
    <property type="match status" value="1"/>
</dbReference>
<evidence type="ECO:0000259" key="2">
    <source>
        <dbReference type="Pfam" id="PF14285"/>
    </source>
</evidence>
<dbReference type="Proteomes" id="UP000265643">
    <property type="component" value="Unassembled WGS sequence"/>
</dbReference>
<feature type="domain" description="DUF4367" evidence="2">
    <location>
        <begin position="108"/>
        <end position="221"/>
    </location>
</feature>
<evidence type="ECO:0000313" key="4">
    <source>
        <dbReference type="Proteomes" id="UP000265643"/>
    </source>
</evidence>
<organism evidence="3 4">
    <name type="scientific">Mediterraneibacter butyricigenes</name>
    <dbReference type="NCBI Taxonomy" id="2316025"/>
    <lineage>
        <taxon>Bacteria</taxon>
        <taxon>Bacillati</taxon>
        <taxon>Bacillota</taxon>
        <taxon>Clostridia</taxon>
        <taxon>Lachnospirales</taxon>
        <taxon>Lachnospiraceae</taxon>
        <taxon>Mediterraneibacter</taxon>
    </lineage>
</organism>
<keyword evidence="1" id="KW-0472">Membrane</keyword>
<dbReference type="InterPro" id="IPR025377">
    <property type="entry name" value="DUF4367"/>
</dbReference>
<protein>
    <recommendedName>
        <fullName evidence="2">DUF4367 domain-containing protein</fullName>
    </recommendedName>
</protein>
<feature type="transmembrane region" description="Helical" evidence="1">
    <location>
        <begin position="50"/>
        <end position="68"/>
    </location>
</feature>
<proteinExistence type="predicted"/>
<dbReference type="RefSeq" id="WP_119298900.1">
    <property type="nucleotide sequence ID" value="NZ_BHGK01000001.1"/>
</dbReference>
<dbReference type="EMBL" id="BHGK01000001">
    <property type="protein sequence ID" value="GCA68246.1"/>
    <property type="molecule type" value="Genomic_DNA"/>
</dbReference>
<comment type="caution">
    <text evidence="3">The sequence shown here is derived from an EMBL/GenBank/DDBJ whole genome shotgun (WGS) entry which is preliminary data.</text>
</comment>
<evidence type="ECO:0000313" key="3">
    <source>
        <dbReference type="EMBL" id="GCA68246.1"/>
    </source>
</evidence>
<gene>
    <name evidence="3" type="ORF">KGMB01110_26820</name>
</gene>
<keyword evidence="4" id="KW-1185">Reference proteome</keyword>